<sequence length="431" mass="50043">MVGIKDIKRLFLVIIYKIFLEFSYLKLINPIWGYMGFNLDINYIKLIETYILLIIIYIIVPKSDFKISNVFLQFLYLMMIIPTLSIYAMKNESRVFLYAFVIGFLITILTVKYMPKIKLIRIKVSKKLFVLMLFLITITTYFLIIKDNGMPTLGALNLFNVYKIRSEFVSSLSIINYLLMWQAKIINPFLIGYFYYKGKYKSIILVILFQIVLFLLTAYKSFLFSLVLVLGSVYLIKIKKFYTIFAGGMVLIVLSSFVLGIFKISDYPTSFITNRVLFVPAQNYFFYYDFFSDNQKAYLTQSIIGNIFGLKEIYNTNITYMIGELYYGSSKMMVNTGYLADAYMNFGILGMLFFSILLGIIFILIDQISKRVDKTIVVATFIFPIYSLVDGALQTSLLTHGLLISIILIYFIDNKMFDTTTDIKKSTFDNI</sequence>
<dbReference type="AlphaFoldDB" id="A0A318XJ08"/>
<keyword evidence="3" id="KW-1185">Reference proteome</keyword>
<feature type="transmembrane region" description="Helical" evidence="1">
    <location>
        <begin position="41"/>
        <end position="60"/>
    </location>
</feature>
<protein>
    <submittedName>
        <fullName evidence="2">Oligosaccharide repeat unit polymerase</fullName>
    </submittedName>
</protein>
<evidence type="ECO:0000256" key="1">
    <source>
        <dbReference type="SAM" id="Phobius"/>
    </source>
</evidence>
<dbReference type="RefSeq" id="WP_133250190.1">
    <property type="nucleotide sequence ID" value="NZ_QKMR01000013.1"/>
</dbReference>
<organism evidence="2 3">
    <name type="scientific">Ruminiclostridium sufflavum DSM 19573</name>
    <dbReference type="NCBI Taxonomy" id="1121337"/>
    <lineage>
        <taxon>Bacteria</taxon>
        <taxon>Bacillati</taxon>
        <taxon>Bacillota</taxon>
        <taxon>Clostridia</taxon>
        <taxon>Eubacteriales</taxon>
        <taxon>Oscillospiraceae</taxon>
        <taxon>Ruminiclostridium</taxon>
    </lineage>
</organism>
<gene>
    <name evidence="2" type="ORF">LY28_02301</name>
</gene>
<accession>A0A318XJ08</accession>
<keyword evidence="1" id="KW-0812">Transmembrane</keyword>
<feature type="transmembrane region" description="Helical" evidence="1">
    <location>
        <begin position="203"/>
        <end position="236"/>
    </location>
</feature>
<dbReference type="OrthoDB" id="1878026at2"/>
<keyword evidence="1" id="KW-1133">Transmembrane helix</keyword>
<feature type="transmembrane region" description="Helical" evidence="1">
    <location>
        <begin position="67"/>
        <end position="89"/>
    </location>
</feature>
<feature type="transmembrane region" description="Helical" evidence="1">
    <location>
        <begin position="395"/>
        <end position="412"/>
    </location>
</feature>
<evidence type="ECO:0000313" key="2">
    <source>
        <dbReference type="EMBL" id="PYG87165.1"/>
    </source>
</evidence>
<dbReference type="EMBL" id="QKMR01000013">
    <property type="protein sequence ID" value="PYG87165.1"/>
    <property type="molecule type" value="Genomic_DNA"/>
</dbReference>
<name>A0A318XJ08_9FIRM</name>
<feature type="transmembrane region" description="Helical" evidence="1">
    <location>
        <begin position="127"/>
        <end position="145"/>
    </location>
</feature>
<evidence type="ECO:0000313" key="3">
    <source>
        <dbReference type="Proteomes" id="UP000248132"/>
    </source>
</evidence>
<comment type="caution">
    <text evidence="2">The sequence shown here is derived from an EMBL/GenBank/DDBJ whole genome shotgun (WGS) entry which is preliminary data.</text>
</comment>
<proteinExistence type="predicted"/>
<feature type="transmembrane region" description="Helical" evidence="1">
    <location>
        <begin position="174"/>
        <end position="196"/>
    </location>
</feature>
<dbReference type="Proteomes" id="UP000248132">
    <property type="component" value="Unassembled WGS sequence"/>
</dbReference>
<feature type="transmembrane region" description="Helical" evidence="1">
    <location>
        <begin position="12"/>
        <end position="35"/>
    </location>
</feature>
<feature type="transmembrane region" description="Helical" evidence="1">
    <location>
        <begin position="342"/>
        <end position="365"/>
    </location>
</feature>
<keyword evidence="1" id="KW-0472">Membrane</keyword>
<feature type="transmembrane region" description="Helical" evidence="1">
    <location>
        <begin position="95"/>
        <end position="115"/>
    </location>
</feature>
<reference evidence="2 3" key="1">
    <citation type="submission" date="2018-06" db="EMBL/GenBank/DDBJ databases">
        <title>Genomic Encyclopedia of Type Strains, Phase I: the one thousand microbial genomes (KMG-I) project.</title>
        <authorList>
            <person name="Kyrpides N."/>
        </authorList>
    </citation>
    <scope>NUCLEOTIDE SEQUENCE [LARGE SCALE GENOMIC DNA]</scope>
    <source>
        <strain evidence="2 3">DSM 19573</strain>
    </source>
</reference>
<feature type="transmembrane region" description="Helical" evidence="1">
    <location>
        <begin position="242"/>
        <end position="262"/>
    </location>
</feature>